<protein>
    <recommendedName>
        <fullName evidence="1">D-alanyl-D-alanine carboxypeptidase-like core domain-containing protein</fullName>
    </recommendedName>
</protein>
<organism evidence="2 3">
    <name type="scientific">Cellulomonas biazotea</name>
    <dbReference type="NCBI Taxonomy" id="1709"/>
    <lineage>
        <taxon>Bacteria</taxon>
        <taxon>Bacillati</taxon>
        <taxon>Actinomycetota</taxon>
        <taxon>Actinomycetes</taxon>
        <taxon>Micrococcales</taxon>
        <taxon>Cellulomonadaceae</taxon>
        <taxon>Cellulomonas</taxon>
    </lineage>
</organism>
<comment type="caution">
    <text evidence="2">The sequence shown here is derived from an EMBL/GenBank/DDBJ whole genome shotgun (WGS) entry which is preliminary data.</text>
</comment>
<evidence type="ECO:0000259" key="1">
    <source>
        <dbReference type="Pfam" id="PF02557"/>
    </source>
</evidence>
<dbReference type="InterPro" id="IPR009045">
    <property type="entry name" value="Zn_M74/Hedgehog-like"/>
</dbReference>
<dbReference type="InterPro" id="IPR052179">
    <property type="entry name" value="DD-CPase-like"/>
</dbReference>
<name>A0A402DP26_9CELL</name>
<dbReference type="EMBL" id="BIMR01000054">
    <property type="protein sequence ID" value="GCE75879.1"/>
    <property type="molecule type" value="Genomic_DNA"/>
</dbReference>
<evidence type="ECO:0000313" key="2">
    <source>
        <dbReference type="EMBL" id="GCE75879.1"/>
    </source>
</evidence>
<dbReference type="AlphaFoldDB" id="A0A402DP26"/>
<dbReference type="GO" id="GO:0006508">
    <property type="term" value="P:proteolysis"/>
    <property type="evidence" value="ECO:0007669"/>
    <property type="project" value="InterPro"/>
</dbReference>
<gene>
    <name evidence="2" type="ORF">CBZ_09350</name>
</gene>
<evidence type="ECO:0000313" key="3">
    <source>
        <dbReference type="Proteomes" id="UP000289954"/>
    </source>
</evidence>
<feature type="domain" description="D-alanyl-D-alanine carboxypeptidase-like core" evidence="1">
    <location>
        <begin position="8"/>
        <end position="117"/>
    </location>
</feature>
<sequence length="117" mass="12721">MSFDASVQLRCDAAESLEQLNTAYVAAFGTNMTISDSYRSYAGQVACRRTKGWLCAAPGTSNHGTGVAIDFGGGIESFGTKQFAWMKANAGQFSWEHPSWAERGGSKPEAWHWEYVG</sequence>
<dbReference type="PANTHER" id="PTHR34385:SF1">
    <property type="entry name" value="PEPTIDOGLYCAN L-ALANYL-D-GLUTAMATE ENDOPEPTIDASE CWLK"/>
    <property type="match status" value="1"/>
</dbReference>
<dbReference type="GO" id="GO:0008233">
    <property type="term" value="F:peptidase activity"/>
    <property type="evidence" value="ECO:0007669"/>
    <property type="project" value="InterPro"/>
</dbReference>
<dbReference type="PANTHER" id="PTHR34385">
    <property type="entry name" value="D-ALANYL-D-ALANINE CARBOXYPEPTIDASE"/>
    <property type="match status" value="1"/>
</dbReference>
<reference evidence="2 3" key="1">
    <citation type="submission" date="2019-01" db="EMBL/GenBank/DDBJ databases">
        <title>Draft genome sequence of Cellulomonas takizawaensis strain TKZ-21.</title>
        <authorList>
            <person name="Yamamura H."/>
            <person name="Hayashi T."/>
            <person name="Hamada M."/>
            <person name="Serisawa Y."/>
            <person name="Matsuyama K."/>
            <person name="Nakagawa Y."/>
            <person name="Otoguro M."/>
            <person name="Yanagida F."/>
            <person name="Hayakawa M."/>
        </authorList>
    </citation>
    <scope>NUCLEOTIDE SEQUENCE [LARGE SCALE GENOMIC DNA]</scope>
    <source>
        <strain evidence="2 3">NBRC12680</strain>
    </source>
</reference>
<keyword evidence="3" id="KW-1185">Reference proteome</keyword>
<dbReference type="SUPFAM" id="SSF55166">
    <property type="entry name" value="Hedgehog/DD-peptidase"/>
    <property type="match status" value="1"/>
</dbReference>
<dbReference type="Gene3D" id="3.30.1380.10">
    <property type="match status" value="1"/>
</dbReference>
<accession>A0A402DP26</accession>
<dbReference type="Pfam" id="PF02557">
    <property type="entry name" value="VanY"/>
    <property type="match status" value="1"/>
</dbReference>
<dbReference type="Proteomes" id="UP000289954">
    <property type="component" value="Unassembled WGS sequence"/>
</dbReference>
<dbReference type="CDD" id="cd14814">
    <property type="entry name" value="Peptidase_M15"/>
    <property type="match status" value="1"/>
</dbReference>
<proteinExistence type="predicted"/>
<dbReference type="InterPro" id="IPR003709">
    <property type="entry name" value="VanY-like_core_dom"/>
</dbReference>